<accession>A0A0F5FHG0</accession>
<organism evidence="2 3">
    <name type="scientific">Devosia chinhatensis</name>
    <dbReference type="NCBI Taxonomy" id="429727"/>
    <lineage>
        <taxon>Bacteria</taxon>
        <taxon>Pseudomonadati</taxon>
        <taxon>Pseudomonadota</taxon>
        <taxon>Alphaproteobacteria</taxon>
        <taxon>Hyphomicrobiales</taxon>
        <taxon>Devosiaceae</taxon>
        <taxon>Devosia</taxon>
    </lineage>
</organism>
<dbReference type="EMBL" id="JZEY01000061">
    <property type="protein sequence ID" value="KKB08334.1"/>
    <property type="molecule type" value="Genomic_DNA"/>
</dbReference>
<comment type="caution">
    <text evidence="2">The sequence shown here is derived from an EMBL/GenBank/DDBJ whole genome shotgun (WGS) entry which is preliminary data.</text>
</comment>
<name>A0A0F5FHG0_9HYPH</name>
<feature type="domain" description="N-acetyltransferase" evidence="1">
    <location>
        <begin position="5"/>
        <end position="167"/>
    </location>
</feature>
<proteinExistence type="predicted"/>
<protein>
    <recommendedName>
        <fullName evidence="1">N-acetyltransferase domain-containing protein</fullName>
    </recommendedName>
</protein>
<evidence type="ECO:0000259" key="1">
    <source>
        <dbReference type="PROSITE" id="PS51186"/>
    </source>
</evidence>
<dbReference type="Gene3D" id="3.40.630.30">
    <property type="match status" value="1"/>
</dbReference>
<dbReference type="Pfam" id="PF00583">
    <property type="entry name" value="Acetyltransf_1"/>
    <property type="match status" value="1"/>
</dbReference>
<dbReference type="InterPro" id="IPR016181">
    <property type="entry name" value="Acyl_CoA_acyltransferase"/>
</dbReference>
<dbReference type="Proteomes" id="UP000033649">
    <property type="component" value="Unassembled WGS sequence"/>
</dbReference>
<dbReference type="SUPFAM" id="SSF55729">
    <property type="entry name" value="Acyl-CoA N-acyltransferases (Nat)"/>
    <property type="match status" value="1"/>
</dbReference>
<dbReference type="AlphaFoldDB" id="A0A0F5FHG0"/>
<dbReference type="PATRIC" id="fig|429727.3.peg.3021"/>
<reference evidence="2 3" key="1">
    <citation type="submission" date="2015-03" db="EMBL/GenBank/DDBJ databases">
        <authorList>
            <person name="Hassan Y."/>
            <person name="Lepp D."/>
            <person name="Li X.-Z."/>
            <person name="Zhou T."/>
        </authorList>
    </citation>
    <scope>NUCLEOTIDE SEQUENCE [LARGE SCALE GENOMIC DNA]</scope>
    <source>
        <strain evidence="2 3">IPL18</strain>
    </source>
</reference>
<gene>
    <name evidence="2" type="ORF">VE26_14745</name>
</gene>
<evidence type="ECO:0000313" key="3">
    <source>
        <dbReference type="Proteomes" id="UP000033649"/>
    </source>
</evidence>
<dbReference type="PROSITE" id="PS51186">
    <property type="entry name" value="GNAT"/>
    <property type="match status" value="1"/>
</dbReference>
<dbReference type="InterPro" id="IPR000182">
    <property type="entry name" value="GNAT_dom"/>
</dbReference>
<dbReference type="GO" id="GO:0016747">
    <property type="term" value="F:acyltransferase activity, transferring groups other than amino-acyl groups"/>
    <property type="evidence" value="ECO:0007669"/>
    <property type="project" value="InterPro"/>
</dbReference>
<evidence type="ECO:0000313" key="2">
    <source>
        <dbReference type="EMBL" id="KKB08334.1"/>
    </source>
</evidence>
<dbReference type="STRING" id="429727.VE26_14745"/>
<sequence length="174" mass="18838">MLKDVTWRAMTGYDLGAVFAIANQVHPGFFEAEEVLAEKFDLYRNGCYLLEVGERPAGYVLSHPYSLGDLPPLNQKLGALPANPDTYYIHDLALLRLTRGVGAAGRIVAALTKHAGAMGFASMSLVAVNQSQPFWAGQGFVEAHRDALAGKLAAYEPEARYMVKQLAAEPGLQT</sequence>
<keyword evidence="3" id="KW-1185">Reference proteome</keyword>